<name>A0A8H5CSL8_9AGAR</name>
<feature type="compositionally biased region" description="Polar residues" evidence="1">
    <location>
        <begin position="336"/>
        <end position="358"/>
    </location>
</feature>
<dbReference type="EMBL" id="JAACJM010000103">
    <property type="protein sequence ID" value="KAF5346298.1"/>
    <property type="molecule type" value="Genomic_DNA"/>
</dbReference>
<feature type="compositionally biased region" description="Acidic residues" evidence="1">
    <location>
        <begin position="311"/>
        <end position="335"/>
    </location>
</feature>
<feature type="region of interest" description="Disordered" evidence="1">
    <location>
        <begin position="396"/>
        <end position="424"/>
    </location>
</feature>
<dbReference type="OrthoDB" id="3070253at2759"/>
<proteinExistence type="predicted"/>
<keyword evidence="3" id="KW-1185">Reference proteome</keyword>
<dbReference type="PANTHER" id="PTHR40903">
    <property type="entry name" value="GLYCINE-RICH CELL WALL STRUCTURAL PROTEIN 1-LIKE"/>
    <property type="match status" value="1"/>
</dbReference>
<organism evidence="2 3">
    <name type="scientific">Tetrapyrgos nigripes</name>
    <dbReference type="NCBI Taxonomy" id="182062"/>
    <lineage>
        <taxon>Eukaryota</taxon>
        <taxon>Fungi</taxon>
        <taxon>Dikarya</taxon>
        <taxon>Basidiomycota</taxon>
        <taxon>Agaricomycotina</taxon>
        <taxon>Agaricomycetes</taxon>
        <taxon>Agaricomycetidae</taxon>
        <taxon>Agaricales</taxon>
        <taxon>Marasmiineae</taxon>
        <taxon>Marasmiaceae</taxon>
        <taxon>Tetrapyrgos</taxon>
    </lineage>
</organism>
<feature type="region of interest" description="Disordered" evidence="1">
    <location>
        <begin position="833"/>
        <end position="875"/>
    </location>
</feature>
<dbReference type="Proteomes" id="UP000559256">
    <property type="component" value="Unassembled WGS sequence"/>
</dbReference>
<dbReference type="PANTHER" id="PTHR40903:SF1">
    <property type="entry name" value="HYPHALLY REGULATED CELL WALL PROTEIN 3"/>
    <property type="match status" value="1"/>
</dbReference>
<accession>A0A8H5CSL8</accession>
<feature type="region of interest" description="Disordered" evidence="1">
    <location>
        <begin position="294"/>
        <end position="370"/>
    </location>
</feature>
<sequence>MESIDLVPHFLHLDDCPGRGAYGHSKDAFYAPQKKRVTSSLTFDVEGDKETRTEKRVACHVMDIKRDRWQDALVMVPQELVDYIIDHLYHDTQTLRNCSLVCRAWLPSSRLHLFNKVRLNIPRSTSHRPSLRLYHLLTSSPEVIHHIHDLQLCSGSPAYNVVVEEDEEYHPSWVFSEPSLPPLLNLLTHLRKFDFASDTSLEWDVLPSSLRDAICNVLRLPSLVYMRLQSWEFPDIKGFEKLLRGCANLKALALWSIKLGEENEEDRISGPGTGVGAGVGVGVGVGFHVQGQGHGIGIGQVDSQNQNDMPPDSDSDIDSGSDTDWDSEGGYESDTESMNPNAESPIHTPSSSPATSDPISAPGPGPSSRPLKLESLIMDYVDCTYFGNWLLSQRPSSTAEDHQDVENAENTRPEDTRDSPCPTPAQEYKLVVDLSALKHVRIAHSNDKSIQRLLNALGASLERFHLKPGPLGVQPLSLSNNPRLHTIHLTLEESPTALTWAATLLSSLPSSILASEYERECEPEGLDFDFDNNSLYEWSSSYSFGSGGGFGFGGSGGFDGGFGWGYGSPSGVGVCSGCGCGYYSCLCSSSYNSNTGIHLHHQPSTASFAPSSLPLRPMPSNSSLHSLRNHSVYNFHHAVPSQVSLHPMPSHASLHSLHTRPSHTSLHTSLRPMPSHSSLRSIHSFRRQLLQPEPETISPLLSLTIDLFIDPKKLPTSGWRSLAGVLHSTRFRGVKSVGIGLFANRGSGEWGRVKEILGSGFESFDGDVGLGVGVGEDVMEPGTSMGVTASVRDTVVGSEPILEPQTQTQTQIASTSTSLMALALGLAEETRRDASASDVNMNPSAGMGTSARAIPIGNGNGGTRVQSRTSTTTRTKTRKDVLRIYQLGTKRQREREGSGEGVGVGVGVSMGIGVGVVGGVGDH</sequence>
<comment type="caution">
    <text evidence="2">The sequence shown here is derived from an EMBL/GenBank/DDBJ whole genome shotgun (WGS) entry which is preliminary data.</text>
</comment>
<feature type="region of interest" description="Disordered" evidence="1">
    <location>
        <begin position="654"/>
        <end position="677"/>
    </location>
</feature>
<reference evidence="2 3" key="1">
    <citation type="journal article" date="2020" name="ISME J.">
        <title>Uncovering the hidden diversity of litter-decomposition mechanisms in mushroom-forming fungi.</title>
        <authorList>
            <person name="Floudas D."/>
            <person name="Bentzer J."/>
            <person name="Ahren D."/>
            <person name="Johansson T."/>
            <person name="Persson P."/>
            <person name="Tunlid A."/>
        </authorList>
    </citation>
    <scope>NUCLEOTIDE SEQUENCE [LARGE SCALE GENOMIC DNA]</scope>
    <source>
        <strain evidence="2 3">CBS 291.85</strain>
    </source>
</reference>
<feature type="compositionally biased region" description="Basic and acidic residues" evidence="1">
    <location>
        <begin position="399"/>
        <end position="418"/>
    </location>
</feature>
<evidence type="ECO:0000256" key="1">
    <source>
        <dbReference type="SAM" id="MobiDB-lite"/>
    </source>
</evidence>
<evidence type="ECO:0008006" key="4">
    <source>
        <dbReference type="Google" id="ProtNLM"/>
    </source>
</evidence>
<evidence type="ECO:0000313" key="2">
    <source>
        <dbReference type="EMBL" id="KAF5346298.1"/>
    </source>
</evidence>
<gene>
    <name evidence="2" type="ORF">D9758_011487</name>
</gene>
<evidence type="ECO:0000313" key="3">
    <source>
        <dbReference type="Proteomes" id="UP000559256"/>
    </source>
</evidence>
<dbReference type="AlphaFoldDB" id="A0A8H5CSL8"/>
<protein>
    <recommendedName>
        <fullName evidence="4">F-box domain-containing protein</fullName>
    </recommendedName>
</protein>